<dbReference type="RefSeq" id="WP_015723584.1">
    <property type="nucleotide sequence ID" value="NC_014972.1"/>
</dbReference>
<dbReference type="Gene3D" id="3.30.460.80">
    <property type="entry name" value="NADH:ubiquinone oxidoreductase, 30kDa subunit"/>
    <property type="match status" value="1"/>
</dbReference>
<dbReference type="InterPro" id="IPR037232">
    <property type="entry name" value="NADH_quin_OxRdtase_su_C/D-like"/>
</dbReference>
<dbReference type="PANTHER" id="PTHR10884">
    <property type="entry name" value="NADH DEHYDROGENASE UBIQUINONE IRON-SULFUR PROTEIN 3"/>
    <property type="match status" value="1"/>
</dbReference>
<dbReference type="KEGG" id="dpr:Despr_0866"/>
<evidence type="ECO:0000256" key="1">
    <source>
        <dbReference type="ARBA" id="ARBA00007569"/>
    </source>
</evidence>
<evidence type="ECO:0000259" key="2">
    <source>
        <dbReference type="Pfam" id="PF00329"/>
    </source>
</evidence>
<dbReference type="Pfam" id="PF00329">
    <property type="entry name" value="Complex1_30kDa"/>
    <property type="match status" value="1"/>
</dbReference>
<organism evidence="3 4">
    <name type="scientific">Desulfobulbus propionicus (strain ATCC 33891 / DSM 2032 / VKM B-1956 / 1pr3)</name>
    <dbReference type="NCBI Taxonomy" id="577650"/>
    <lineage>
        <taxon>Bacteria</taxon>
        <taxon>Pseudomonadati</taxon>
        <taxon>Thermodesulfobacteriota</taxon>
        <taxon>Desulfobulbia</taxon>
        <taxon>Desulfobulbales</taxon>
        <taxon>Desulfobulbaceae</taxon>
        <taxon>Desulfobulbus</taxon>
    </lineage>
</organism>
<dbReference type="EMBL" id="CP002364">
    <property type="protein sequence ID" value="ADW17040.1"/>
    <property type="molecule type" value="Genomic_DNA"/>
</dbReference>
<dbReference type="PANTHER" id="PTHR10884:SF14">
    <property type="entry name" value="NADH DEHYDROGENASE [UBIQUINONE] IRON-SULFUR PROTEIN 3, MITOCHONDRIAL"/>
    <property type="match status" value="1"/>
</dbReference>
<dbReference type="Proteomes" id="UP000006365">
    <property type="component" value="Chromosome"/>
</dbReference>
<accession>A0A7U3YKI4</accession>
<sequence length="168" mass="18963">MDLLEKTEKALRALFPETAPVAVSAEEGDVATATRTEPILTTDPARHGHHLDVLCKPDQVVAVARVMDSEGYFLESISGVDWIDRQQLEILYDYNRLGGAHCRVMVRTLVPRSGPVVPTISAIFPSADWHERETYDFYGVHFQDHPNLIRILLPEDADFHPLLKDFMP</sequence>
<gene>
    <name evidence="3" type="ordered locus">Despr_0866</name>
</gene>
<dbReference type="SUPFAM" id="SSF143243">
    <property type="entry name" value="Nqo5-like"/>
    <property type="match status" value="1"/>
</dbReference>
<dbReference type="InterPro" id="IPR001268">
    <property type="entry name" value="NADH_UbQ_OxRdtase_30kDa_su"/>
</dbReference>
<evidence type="ECO:0000313" key="4">
    <source>
        <dbReference type="Proteomes" id="UP000006365"/>
    </source>
</evidence>
<dbReference type="AlphaFoldDB" id="A0A7U3YKI4"/>
<proteinExistence type="inferred from homology"/>
<dbReference type="GO" id="GO:0008137">
    <property type="term" value="F:NADH dehydrogenase (ubiquinone) activity"/>
    <property type="evidence" value="ECO:0007669"/>
    <property type="project" value="InterPro"/>
</dbReference>
<protein>
    <submittedName>
        <fullName evidence="3">NADH dehydrogenase (Ubiquinone) 30 kDa subunit</fullName>
    </submittedName>
</protein>
<comment type="similarity">
    <text evidence="1">Belongs to the complex I 30 kDa subunit family.</text>
</comment>
<reference evidence="3 4" key="1">
    <citation type="journal article" date="2011" name="Stand. Genomic Sci.">
        <title>Complete genome sequence of Desulfobulbus propionicus type strain (1pr3).</title>
        <authorList>
            <person name="Pagani I."/>
            <person name="Lapidus A."/>
            <person name="Nolan M."/>
            <person name="Lucas S."/>
            <person name="Hammon N."/>
            <person name="Deshpande S."/>
            <person name="Cheng J.F."/>
            <person name="Chertkov O."/>
            <person name="Davenport K."/>
            <person name="Tapia R."/>
            <person name="Han C."/>
            <person name="Goodwin L."/>
            <person name="Pitluck S."/>
            <person name="Liolios K."/>
            <person name="Mavromatis K."/>
            <person name="Ivanova N."/>
            <person name="Mikhailova N."/>
            <person name="Pati A."/>
            <person name="Chen A."/>
            <person name="Palaniappan K."/>
            <person name="Land M."/>
            <person name="Hauser L."/>
            <person name="Chang Y.J."/>
            <person name="Jeffries C.D."/>
            <person name="Detter J.C."/>
            <person name="Brambilla E."/>
            <person name="Kannan K.P."/>
            <person name="Djao O.D."/>
            <person name="Rohde M."/>
            <person name="Pukall R."/>
            <person name="Spring S."/>
            <person name="Goker M."/>
            <person name="Sikorski J."/>
            <person name="Woyke T."/>
            <person name="Bristow J."/>
            <person name="Eisen J.A."/>
            <person name="Markowitz V."/>
            <person name="Hugenholtz P."/>
            <person name="Kyrpides N.C."/>
            <person name="Klenk H.P."/>
        </authorList>
    </citation>
    <scope>NUCLEOTIDE SEQUENCE [LARGE SCALE GENOMIC DNA]</scope>
    <source>
        <strain evidence="4">ATCC 33891 / DSM 2032 / 1pr3</strain>
    </source>
</reference>
<evidence type="ECO:0000313" key="3">
    <source>
        <dbReference type="EMBL" id="ADW17040.1"/>
    </source>
</evidence>
<name>A0A7U3YKI4_DESPD</name>
<keyword evidence="4" id="KW-1185">Reference proteome</keyword>
<feature type="domain" description="NADH:ubiquinone oxidoreductase 30kDa subunit" evidence="2">
    <location>
        <begin position="54"/>
        <end position="166"/>
    </location>
</feature>